<accession>A0AAU9JNM8</accession>
<sequence length="86" mass="9656">MKQPDTKHAPAPGRKLSKRKSIKRTQLTLSMKSRPNPKSGAQNQHTIFPPKAPHNTTQFIIEQHQAAEYDPSDLLGSMLNLKSLEL</sequence>
<dbReference type="Proteomes" id="UP001162131">
    <property type="component" value="Unassembled WGS sequence"/>
</dbReference>
<comment type="caution">
    <text evidence="2">The sequence shown here is derived from an EMBL/GenBank/DDBJ whole genome shotgun (WGS) entry which is preliminary data.</text>
</comment>
<reference evidence="2" key="1">
    <citation type="submission" date="2021-09" db="EMBL/GenBank/DDBJ databases">
        <authorList>
            <consortium name="AG Swart"/>
            <person name="Singh M."/>
            <person name="Singh A."/>
            <person name="Seah K."/>
            <person name="Emmerich C."/>
        </authorList>
    </citation>
    <scope>NUCLEOTIDE SEQUENCE</scope>
    <source>
        <strain evidence="2">ATCC30299</strain>
    </source>
</reference>
<feature type="region of interest" description="Disordered" evidence="1">
    <location>
        <begin position="1"/>
        <end position="53"/>
    </location>
</feature>
<protein>
    <submittedName>
        <fullName evidence="2">Uncharacterized protein</fullName>
    </submittedName>
</protein>
<dbReference type="EMBL" id="CAJZBQ010000041">
    <property type="protein sequence ID" value="CAG9326594.1"/>
    <property type="molecule type" value="Genomic_DNA"/>
</dbReference>
<gene>
    <name evidence="2" type="ORF">BSTOLATCC_MIC41868</name>
</gene>
<keyword evidence="3" id="KW-1185">Reference proteome</keyword>
<evidence type="ECO:0000256" key="1">
    <source>
        <dbReference type="SAM" id="MobiDB-lite"/>
    </source>
</evidence>
<feature type="compositionally biased region" description="Polar residues" evidence="1">
    <location>
        <begin position="24"/>
        <end position="33"/>
    </location>
</feature>
<dbReference type="AlphaFoldDB" id="A0AAU9JNM8"/>
<name>A0AAU9JNM8_9CILI</name>
<organism evidence="2 3">
    <name type="scientific">Blepharisma stoltei</name>
    <dbReference type="NCBI Taxonomy" id="1481888"/>
    <lineage>
        <taxon>Eukaryota</taxon>
        <taxon>Sar</taxon>
        <taxon>Alveolata</taxon>
        <taxon>Ciliophora</taxon>
        <taxon>Postciliodesmatophora</taxon>
        <taxon>Heterotrichea</taxon>
        <taxon>Heterotrichida</taxon>
        <taxon>Blepharismidae</taxon>
        <taxon>Blepharisma</taxon>
    </lineage>
</organism>
<evidence type="ECO:0000313" key="3">
    <source>
        <dbReference type="Proteomes" id="UP001162131"/>
    </source>
</evidence>
<proteinExistence type="predicted"/>
<evidence type="ECO:0000313" key="2">
    <source>
        <dbReference type="EMBL" id="CAG9326594.1"/>
    </source>
</evidence>